<evidence type="ECO:0000313" key="2">
    <source>
        <dbReference type="EMBL" id="CEL05309.1"/>
    </source>
</evidence>
<dbReference type="Proteomes" id="UP000054771">
    <property type="component" value="Unassembled WGS sequence"/>
</dbReference>
<reference evidence="3" key="1">
    <citation type="journal article" date="2016" name="Genome Announc.">
        <title>Draft genome sequences of fungus Aspergillus calidoustus.</title>
        <authorList>
            <person name="Horn F."/>
            <person name="Linde J."/>
            <person name="Mattern D.J."/>
            <person name="Walther G."/>
            <person name="Guthke R."/>
            <person name="Scherlach K."/>
            <person name="Martin K."/>
            <person name="Brakhage A.A."/>
            <person name="Petzke L."/>
            <person name="Valiante V."/>
        </authorList>
    </citation>
    <scope>NUCLEOTIDE SEQUENCE [LARGE SCALE GENOMIC DNA]</scope>
    <source>
        <strain evidence="3">SF006504</strain>
    </source>
</reference>
<organism evidence="2 3">
    <name type="scientific">Aspergillus calidoustus</name>
    <dbReference type="NCBI Taxonomy" id="454130"/>
    <lineage>
        <taxon>Eukaryota</taxon>
        <taxon>Fungi</taxon>
        <taxon>Dikarya</taxon>
        <taxon>Ascomycota</taxon>
        <taxon>Pezizomycotina</taxon>
        <taxon>Eurotiomycetes</taxon>
        <taxon>Eurotiomycetidae</taxon>
        <taxon>Eurotiales</taxon>
        <taxon>Aspergillaceae</taxon>
        <taxon>Aspergillus</taxon>
        <taxon>Aspergillus subgen. Nidulantes</taxon>
    </lineage>
</organism>
<evidence type="ECO:0000313" key="3">
    <source>
        <dbReference type="Proteomes" id="UP000054771"/>
    </source>
</evidence>
<dbReference type="EMBL" id="CDMC01000005">
    <property type="protein sequence ID" value="CEL05309.1"/>
    <property type="molecule type" value="Genomic_DNA"/>
</dbReference>
<keyword evidence="3" id="KW-1185">Reference proteome</keyword>
<name>A0A0U5G343_ASPCI</name>
<evidence type="ECO:0000256" key="1">
    <source>
        <dbReference type="SAM" id="MobiDB-lite"/>
    </source>
</evidence>
<dbReference type="AlphaFoldDB" id="A0A0U5G343"/>
<gene>
    <name evidence="2" type="ORF">ASPCAL06427</name>
</gene>
<sequence>MTDYSHLSLDLVSEHDPDLPHGEDDHDPISRNVHLGNTLSLMKAVVELKFLQTTTAILRIGRSNSGPNPNLRRAIGRREQRIAYIVNAMTKDEFEKISESLTPRALGQSNLSPSEILEAHTPTKQISQGDERYLRVSPSSSTARPKHGGLFGQDTGATAVVDGNVDNRMGCGTGAENGKESPELSSPHPARVSDSIYSSIGRSLSVSNVQSVSSGPRQCKVVPAAQYKKIVSEKEPQFSFVSQPWSIDSLVAESSRIDRSALEISEHPNEHINEHRHLKSADSFPGEFPISEGLEYSSLATAKHHSRIPSVRTSVRPFSDL</sequence>
<accession>A0A0U5G343</accession>
<protein>
    <submittedName>
        <fullName evidence="2">Uncharacterized protein</fullName>
    </submittedName>
</protein>
<feature type="region of interest" description="Disordered" evidence="1">
    <location>
        <begin position="117"/>
        <end position="154"/>
    </location>
</feature>
<proteinExistence type="predicted"/>
<dbReference type="OrthoDB" id="4326871at2759"/>